<dbReference type="Proteomes" id="UP000179099">
    <property type="component" value="Unassembled WGS sequence"/>
</dbReference>
<dbReference type="InterPro" id="IPR011051">
    <property type="entry name" value="RmlC_Cupin_sf"/>
</dbReference>
<comment type="caution">
    <text evidence="2">The sequence shown here is derived from an EMBL/GenBank/DDBJ whole genome shotgun (WGS) entry which is preliminary data.</text>
</comment>
<feature type="non-terminal residue" evidence="2">
    <location>
        <position position="1"/>
    </location>
</feature>
<organism evidence="2 3">
    <name type="scientific">Candidatus Portnoybacteria bacterium RBG_19FT_COMBO_36_7</name>
    <dbReference type="NCBI Taxonomy" id="1801992"/>
    <lineage>
        <taxon>Bacteria</taxon>
        <taxon>Candidatus Portnoyibacteriota</taxon>
    </lineage>
</organism>
<evidence type="ECO:0000313" key="3">
    <source>
        <dbReference type="Proteomes" id="UP000179099"/>
    </source>
</evidence>
<sequence>KPNEEIGNEVHNDNDQFFRIDIGQGKVVFDNAQEHEISDGFAIVVPAGTWHNVINTSSEKPLRLYTIYSPAHHPDGTIHKTKEEAMAAEHEE</sequence>
<proteinExistence type="predicted"/>
<dbReference type="InterPro" id="IPR052538">
    <property type="entry name" value="Flavonoid_dioxygenase-like"/>
</dbReference>
<dbReference type="InterPro" id="IPR013096">
    <property type="entry name" value="Cupin_2"/>
</dbReference>
<gene>
    <name evidence="2" type="ORF">A2Y98_01100</name>
</gene>
<evidence type="ECO:0000259" key="1">
    <source>
        <dbReference type="Pfam" id="PF07883"/>
    </source>
</evidence>
<dbReference type="STRING" id="1801992.A2Y98_01100"/>
<dbReference type="SUPFAM" id="SSF51182">
    <property type="entry name" value="RmlC-like cupins"/>
    <property type="match status" value="1"/>
</dbReference>
<reference evidence="2 3" key="1">
    <citation type="journal article" date="2016" name="Nat. Commun.">
        <title>Thousands of microbial genomes shed light on interconnected biogeochemical processes in an aquifer system.</title>
        <authorList>
            <person name="Anantharaman K."/>
            <person name="Brown C.T."/>
            <person name="Hug L.A."/>
            <person name="Sharon I."/>
            <person name="Castelle C.J."/>
            <person name="Probst A.J."/>
            <person name="Thomas B.C."/>
            <person name="Singh A."/>
            <person name="Wilkins M.J."/>
            <person name="Karaoz U."/>
            <person name="Brodie E.L."/>
            <person name="Williams K.H."/>
            <person name="Hubbard S.S."/>
            <person name="Banfield J.F."/>
        </authorList>
    </citation>
    <scope>NUCLEOTIDE SEQUENCE [LARGE SCALE GENOMIC DNA]</scope>
</reference>
<dbReference type="AlphaFoldDB" id="A0A1G2F7D1"/>
<dbReference type="Gene3D" id="2.60.120.10">
    <property type="entry name" value="Jelly Rolls"/>
    <property type="match status" value="1"/>
</dbReference>
<dbReference type="PANTHER" id="PTHR43346:SF1">
    <property type="entry name" value="QUERCETIN 2,3-DIOXYGENASE-RELATED"/>
    <property type="match status" value="1"/>
</dbReference>
<dbReference type="PANTHER" id="PTHR43346">
    <property type="entry name" value="LIGAND BINDING DOMAIN PROTEIN, PUTATIVE (AFU_ORTHOLOGUE AFUA_6G14370)-RELATED"/>
    <property type="match status" value="1"/>
</dbReference>
<feature type="domain" description="Cupin type-2" evidence="1">
    <location>
        <begin position="1"/>
        <end position="68"/>
    </location>
</feature>
<name>A0A1G2F7D1_9BACT</name>
<dbReference type="Pfam" id="PF07883">
    <property type="entry name" value="Cupin_2"/>
    <property type="match status" value="1"/>
</dbReference>
<dbReference type="InterPro" id="IPR014710">
    <property type="entry name" value="RmlC-like_jellyroll"/>
</dbReference>
<dbReference type="EMBL" id="MHMW01000028">
    <property type="protein sequence ID" value="OGZ33518.1"/>
    <property type="molecule type" value="Genomic_DNA"/>
</dbReference>
<accession>A0A1G2F7D1</accession>
<protein>
    <submittedName>
        <fullName evidence="2">Cupin</fullName>
    </submittedName>
</protein>
<evidence type="ECO:0000313" key="2">
    <source>
        <dbReference type="EMBL" id="OGZ33518.1"/>
    </source>
</evidence>
<dbReference type="CDD" id="cd02223">
    <property type="entry name" value="cupin_Bh2720-like"/>
    <property type="match status" value="1"/>
</dbReference>